<dbReference type="InterPro" id="IPR000362">
    <property type="entry name" value="Fumarate_lyase_fam"/>
</dbReference>
<dbReference type="InterPro" id="IPR008948">
    <property type="entry name" value="L-Aspartase-like"/>
</dbReference>
<evidence type="ECO:0000256" key="3">
    <source>
        <dbReference type="ARBA" id="ARBA00022571"/>
    </source>
</evidence>
<dbReference type="EMBL" id="FRAG01000077">
    <property type="protein sequence ID" value="SHK51167.1"/>
    <property type="molecule type" value="Genomic_DNA"/>
</dbReference>
<proteinExistence type="inferred from homology"/>
<keyword evidence="5 6" id="KW-0456">Lyase</keyword>
<dbReference type="STRING" id="1121301.SAMN02745912_03534"/>
<name>A0A1M6T2K1_PARC5</name>
<dbReference type="RefSeq" id="WP_073153103.1">
    <property type="nucleotide sequence ID" value="NZ_FRAG01000077.1"/>
</dbReference>
<dbReference type="Pfam" id="PF00206">
    <property type="entry name" value="Lyase_1"/>
    <property type="match status" value="1"/>
</dbReference>
<dbReference type="NCBIfam" id="TIGR00838">
    <property type="entry name" value="argH"/>
    <property type="match status" value="1"/>
</dbReference>
<dbReference type="CDD" id="cd01359">
    <property type="entry name" value="Argininosuccinate_lyase"/>
    <property type="match status" value="1"/>
</dbReference>
<gene>
    <name evidence="6" type="primary">argH</name>
    <name evidence="9" type="ORF">SAMN02745912_03534</name>
</gene>
<keyword evidence="3 6" id="KW-0055">Arginine biosynthesis</keyword>
<comment type="similarity">
    <text evidence="6">Belongs to the lyase 1 family. Argininosuccinate lyase subfamily.</text>
</comment>
<accession>A0A1M6T2K1</accession>
<evidence type="ECO:0000313" key="10">
    <source>
        <dbReference type="Proteomes" id="UP000184465"/>
    </source>
</evidence>
<keyword evidence="4 6" id="KW-0028">Amino-acid biosynthesis</keyword>
<dbReference type="InterPro" id="IPR009049">
    <property type="entry name" value="Argininosuccinate_lyase"/>
</dbReference>
<evidence type="ECO:0000259" key="8">
    <source>
        <dbReference type="Pfam" id="PF14698"/>
    </source>
</evidence>
<dbReference type="InterPro" id="IPR020557">
    <property type="entry name" value="Fumarate_lyase_CS"/>
</dbReference>
<dbReference type="GO" id="GO:0004056">
    <property type="term" value="F:argininosuccinate lyase activity"/>
    <property type="evidence" value="ECO:0007669"/>
    <property type="project" value="UniProtKB-UniRule"/>
</dbReference>
<dbReference type="PRINTS" id="PR00145">
    <property type="entry name" value="ARGSUCLYASE"/>
</dbReference>
<evidence type="ECO:0000256" key="6">
    <source>
        <dbReference type="HAMAP-Rule" id="MF_00006"/>
    </source>
</evidence>
<dbReference type="InterPro" id="IPR029419">
    <property type="entry name" value="Arg_succ_lyase_C"/>
</dbReference>
<dbReference type="UniPathway" id="UPA00068">
    <property type="reaction ID" value="UER00114"/>
</dbReference>
<reference evidence="10" key="1">
    <citation type="submission" date="2016-11" db="EMBL/GenBank/DDBJ databases">
        <authorList>
            <person name="Varghese N."/>
            <person name="Submissions S."/>
        </authorList>
    </citation>
    <scope>NUCLEOTIDE SEQUENCE [LARGE SCALE GENOMIC DNA]</scope>
    <source>
        <strain evidence="10">DSM 15212 / CIP 107654 / DViRD3</strain>
    </source>
</reference>
<dbReference type="FunFam" id="1.10.275.10:FF:000002">
    <property type="entry name" value="Argininosuccinate lyase"/>
    <property type="match status" value="1"/>
</dbReference>
<dbReference type="PRINTS" id="PR00149">
    <property type="entry name" value="FUMRATELYASE"/>
</dbReference>
<sequence length="458" mass="52288">MKLWGGRFSKTTAKLVDEFNASIYFDKKLYKHDIIGSIAHAKMLGNCNIISKDESLKIIDSLKEILDDIESGNIEFKIEYEDIHMNIEKLLTDKIGDIGKKLHTARSRNDQVAVDIRLYLKEEILNICGLLKNLLITLLKISKDNLDTIMPGYTHLQRAQPITLAYHMMAYFQMFKRDYQRLNDCFDRMDYLPLGAGALAGTTYNTDRNFIAKELGFKNLCDNSLDAVSDRDFIIEFLSAASIIMMHLSRFCEELIIWSSSEFDFIEMDDSFSTGSSIMPQKKNPDVAELIRGKTGRIYGDLFNILTIMKSLPLAYNKDMQEDKPLIFDAVENIKPCLEIFNNMIDTMIIKKSNMKKATNSGFMNATDIADYLVKKGLPFRSAHEIVGKMVLYCLENNKSIEDLTLEQFKNFSSFFEDDISKQVKIKTCIESKVSLGSTSTNNVKLMIEKGKNFVEAL</sequence>
<evidence type="ECO:0000256" key="1">
    <source>
        <dbReference type="ARBA" id="ARBA00004941"/>
    </source>
</evidence>
<evidence type="ECO:0000256" key="5">
    <source>
        <dbReference type="ARBA" id="ARBA00023239"/>
    </source>
</evidence>
<dbReference type="FunFam" id="1.10.40.30:FF:000001">
    <property type="entry name" value="Argininosuccinate lyase"/>
    <property type="match status" value="1"/>
</dbReference>
<evidence type="ECO:0000256" key="2">
    <source>
        <dbReference type="ARBA" id="ARBA00012338"/>
    </source>
</evidence>
<evidence type="ECO:0000256" key="4">
    <source>
        <dbReference type="ARBA" id="ARBA00022605"/>
    </source>
</evidence>
<comment type="pathway">
    <text evidence="1 6">Amino-acid biosynthesis; L-arginine biosynthesis; L-arginine from L-ornithine and carbamoyl phosphate: step 3/3.</text>
</comment>
<feature type="domain" description="Fumarate lyase N-terminal" evidence="7">
    <location>
        <begin position="6"/>
        <end position="300"/>
    </location>
</feature>
<organism evidence="9 10">
    <name type="scientific">Paramaledivibacter caminithermalis (strain DSM 15212 / CIP 107654 / DViRD3)</name>
    <name type="common">Clostridium caminithermale</name>
    <dbReference type="NCBI Taxonomy" id="1121301"/>
    <lineage>
        <taxon>Bacteria</taxon>
        <taxon>Bacillati</taxon>
        <taxon>Bacillota</taxon>
        <taxon>Clostridia</taxon>
        <taxon>Peptostreptococcales</taxon>
        <taxon>Caminicellaceae</taxon>
        <taxon>Paramaledivibacter</taxon>
    </lineage>
</organism>
<protein>
    <recommendedName>
        <fullName evidence="2 6">Argininosuccinate lyase</fullName>
        <shortName evidence="6">ASAL</shortName>
        <ecNumber evidence="2 6">4.3.2.1</ecNumber>
    </recommendedName>
    <alternativeName>
        <fullName evidence="6">Arginosuccinase</fullName>
    </alternativeName>
</protein>
<dbReference type="Proteomes" id="UP000184465">
    <property type="component" value="Unassembled WGS sequence"/>
</dbReference>
<dbReference type="OrthoDB" id="9769623at2"/>
<dbReference type="Pfam" id="PF14698">
    <property type="entry name" value="ASL_C2"/>
    <property type="match status" value="1"/>
</dbReference>
<dbReference type="PANTHER" id="PTHR43814">
    <property type="entry name" value="ARGININOSUCCINATE LYASE"/>
    <property type="match status" value="1"/>
</dbReference>
<keyword evidence="10" id="KW-1185">Reference proteome</keyword>
<dbReference type="Gene3D" id="1.20.200.10">
    <property type="entry name" value="Fumarase/aspartase (Central domain)"/>
    <property type="match status" value="1"/>
</dbReference>
<dbReference type="GO" id="GO:0005829">
    <property type="term" value="C:cytosol"/>
    <property type="evidence" value="ECO:0007669"/>
    <property type="project" value="TreeGrafter"/>
</dbReference>
<dbReference type="PANTHER" id="PTHR43814:SF1">
    <property type="entry name" value="ARGININOSUCCINATE LYASE"/>
    <property type="match status" value="1"/>
</dbReference>
<dbReference type="EC" id="4.3.2.1" evidence="2 6"/>
<comment type="catalytic activity">
    <reaction evidence="6">
        <text>2-(N(omega)-L-arginino)succinate = fumarate + L-arginine</text>
        <dbReference type="Rhea" id="RHEA:24020"/>
        <dbReference type="ChEBI" id="CHEBI:29806"/>
        <dbReference type="ChEBI" id="CHEBI:32682"/>
        <dbReference type="ChEBI" id="CHEBI:57472"/>
        <dbReference type="EC" id="4.3.2.1"/>
    </reaction>
</comment>
<evidence type="ECO:0000259" key="7">
    <source>
        <dbReference type="Pfam" id="PF00206"/>
    </source>
</evidence>
<dbReference type="AlphaFoldDB" id="A0A1M6T2K1"/>
<dbReference type="Gene3D" id="1.10.40.30">
    <property type="entry name" value="Fumarase/aspartase (C-terminal domain)"/>
    <property type="match status" value="1"/>
</dbReference>
<dbReference type="FunFam" id="1.20.200.10:FF:000015">
    <property type="entry name" value="argininosuccinate lyase isoform X2"/>
    <property type="match status" value="1"/>
</dbReference>
<dbReference type="Gene3D" id="1.10.275.10">
    <property type="entry name" value="Fumarase/aspartase (N-terminal domain)"/>
    <property type="match status" value="1"/>
</dbReference>
<keyword evidence="6" id="KW-0963">Cytoplasm</keyword>
<dbReference type="InterPro" id="IPR022761">
    <property type="entry name" value="Fumarate_lyase_N"/>
</dbReference>
<dbReference type="InterPro" id="IPR024083">
    <property type="entry name" value="Fumarase/histidase_N"/>
</dbReference>
<dbReference type="HAMAP" id="MF_00006">
    <property type="entry name" value="Arg_succ_lyase"/>
    <property type="match status" value="1"/>
</dbReference>
<dbReference type="SUPFAM" id="SSF48557">
    <property type="entry name" value="L-aspartase-like"/>
    <property type="match status" value="1"/>
</dbReference>
<dbReference type="GO" id="GO:0042450">
    <property type="term" value="P:L-arginine biosynthetic process via ornithine"/>
    <property type="evidence" value="ECO:0007669"/>
    <property type="project" value="UniProtKB-UniRule"/>
</dbReference>
<feature type="domain" description="Argininosuccinate lyase C-terminal" evidence="8">
    <location>
        <begin position="363"/>
        <end position="431"/>
    </location>
</feature>
<evidence type="ECO:0000313" key="9">
    <source>
        <dbReference type="EMBL" id="SHK51167.1"/>
    </source>
</evidence>
<comment type="subcellular location">
    <subcellularLocation>
        <location evidence="6">Cytoplasm</location>
    </subcellularLocation>
</comment>
<dbReference type="PROSITE" id="PS00163">
    <property type="entry name" value="FUMARATE_LYASES"/>
    <property type="match status" value="1"/>
</dbReference>